<dbReference type="EMBL" id="JAHLQN010000001">
    <property type="protein sequence ID" value="MBU5626199.1"/>
    <property type="molecule type" value="Genomic_DNA"/>
</dbReference>
<evidence type="ECO:0000256" key="4">
    <source>
        <dbReference type="ARBA" id="ARBA00022692"/>
    </source>
</evidence>
<reference evidence="10 11" key="1">
    <citation type="submission" date="2021-06" db="EMBL/GenBank/DDBJ databases">
        <authorList>
            <person name="Sun Q."/>
            <person name="Li D."/>
        </authorList>
    </citation>
    <scope>NUCLEOTIDE SEQUENCE [LARGE SCALE GENOMIC DNA]</scope>
    <source>
        <strain evidence="10 11">MSJ-2</strain>
    </source>
</reference>
<evidence type="ECO:0000256" key="2">
    <source>
        <dbReference type="ARBA" id="ARBA00007362"/>
    </source>
</evidence>
<feature type="transmembrane region" description="Helical" evidence="8">
    <location>
        <begin position="124"/>
        <end position="143"/>
    </location>
</feature>
<feature type="region of interest" description="Disordered" evidence="7">
    <location>
        <begin position="288"/>
        <end position="320"/>
    </location>
</feature>
<keyword evidence="4 8" id="KW-0812">Transmembrane</keyword>
<feature type="domain" description="EamA" evidence="9">
    <location>
        <begin position="6"/>
        <end position="136"/>
    </location>
</feature>
<dbReference type="Pfam" id="PF00892">
    <property type="entry name" value="EamA"/>
    <property type="match status" value="2"/>
</dbReference>
<feature type="transmembrane region" description="Helical" evidence="8">
    <location>
        <begin position="149"/>
        <end position="166"/>
    </location>
</feature>
<feature type="transmembrane region" description="Helical" evidence="8">
    <location>
        <begin position="33"/>
        <end position="53"/>
    </location>
</feature>
<feature type="transmembrane region" description="Helical" evidence="8">
    <location>
        <begin position="178"/>
        <end position="196"/>
    </location>
</feature>
<evidence type="ECO:0000256" key="7">
    <source>
        <dbReference type="SAM" id="MobiDB-lite"/>
    </source>
</evidence>
<evidence type="ECO:0000256" key="3">
    <source>
        <dbReference type="ARBA" id="ARBA00022475"/>
    </source>
</evidence>
<evidence type="ECO:0000256" key="1">
    <source>
        <dbReference type="ARBA" id="ARBA00004651"/>
    </source>
</evidence>
<comment type="caution">
    <text evidence="10">The sequence shown here is derived from an EMBL/GenBank/DDBJ whole genome shotgun (WGS) entry which is preliminary data.</text>
</comment>
<feature type="transmembrane region" description="Helical" evidence="8">
    <location>
        <begin position="65"/>
        <end position="88"/>
    </location>
</feature>
<keyword evidence="3" id="KW-1003">Cell membrane</keyword>
<dbReference type="Proteomes" id="UP000787672">
    <property type="component" value="Unassembled WGS sequence"/>
</dbReference>
<evidence type="ECO:0000256" key="5">
    <source>
        <dbReference type="ARBA" id="ARBA00022989"/>
    </source>
</evidence>
<feature type="transmembrane region" description="Helical" evidence="8">
    <location>
        <begin position="202"/>
        <end position="224"/>
    </location>
</feature>
<evidence type="ECO:0000259" key="9">
    <source>
        <dbReference type="Pfam" id="PF00892"/>
    </source>
</evidence>
<keyword evidence="11" id="KW-1185">Reference proteome</keyword>
<dbReference type="PANTHER" id="PTHR42920">
    <property type="entry name" value="OS03G0707200 PROTEIN-RELATED"/>
    <property type="match status" value="1"/>
</dbReference>
<proteinExistence type="inferred from homology"/>
<dbReference type="PANTHER" id="PTHR42920:SF5">
    <property type="entry name" value="EAMA DOMAIN-CONTAINING PROTEIN"/>
    <property type="match status" value="1"/>
</dbReference>
<comment type="similarity">
    <text evidence="2">Belongs to the EamA transporter family.</text>
</comment>
<evidence type="ECO:0000313" key="10">
    <source>
        <dbReference type="EMBL" id="MBU5626199.1"/>
    </source>
</evidence>
<feature type="transmembrane region" description="Helical" evidence="8">
    <location>
        <begin position="94"/>
        <end position="112"/>
    </location>
</feature>
<organism evidence="10 11">
    <name type="scientific">Dysosmobacter acutus</name>
    <dbReference type="NCBI Taxonomy" id="2841504"/>
    <lineage>
        <taxon>Bacteria</taxon>
        <taxon>Bacillati</taxon>
        <taxon>Bacillota</taxon>
        <taxon>Clostridia</taxon>
        <taxon>Eubacteriales</taxon>
        <taxon>Oscillospiraceae</taxon>
        <taxon>Dysosmobacter</taxon>
    </lineage>
</organism>
<sequence>MSQRKASILLLLASMMWGSSFVASKVCLNSGMLQFEIVFYRFLIGAVLMWLIFRKELRGISRQTWKTGIALGLVTTASFAAEMYGITMTQTTKAAFITATNVVMMPFLYWLVCHVKPGLRSVGAAMLALTGVGFLSLTGGSYAVEVGDLLLLLAALLYNVYALVTVTMGKDCTAAQMTFLQFASTAVFMGILTLFQGSGGGFTLQSTGAVLYLAVMPTVVCYMIKNITIRYMSPVRCSLILSTESVFCAILSAIILHERITMRMLFGIVLIFSGVLLEQLRSRKAVPAPRDTELTAEGMEGDAAGPPEDAPAEQIDVNEA</sequence>
<evidence type="ECO:0000256" key="6">
    <source>
        <dbReference type="ARBA" id="ARBA00023136"/>
    </source>
</evidence>
<feature type="domain" description="EamA" evidence="9">
    <location>
        <begin position="147"/>
        <end position="277"/>
    </location>
</feature>
<gene>
    <name evidence="10" type="ORF">KQI82_04590</name>
</gene>
<feature type="transmembrane region" description="Helical" evidence="8">
    <location>
        <begin position="262"/>
        <end position="280"/>
    </location>
</feature>
<keyword evidence="5 8" id="KW-1133">Transmembrane helix</keyword>
<dbReference type="InterPro" id="IPR000620">
    <property type="entry name" value="EamA_dom"/>
</dbReference>
<dbReference type="InterPro" id="IPR051258">
    <property type="entry name" value="Diverse_Substrate_Transporter"/>
</dbReference>
<evidence type="ECO:0000256" key="8">
    <source>
        <dbReference type="SAM" id="Phobius"/>
    </source>
</evidence>
<comment type="subcellular location">
    <subcellularLocation>
        <location evidence="1">Cell membrane</location>
        <topology evidence="1">Multi-pass membrane protein</topology>
    </subcellularLocation>
</comment>
<feature type="transmembrane region" description="Helical" evidence="8">
    <location>
        <begin position="236"/>
        <end position="256"/>
    </location>
</feature>
<accession>A0ABS6FA87</accession>
<dbReference type="RefSeq" id="WP_216631712.1">
    <property type="nucleotide sequence ID" value="NZ_JAHLQN010000001.1"/>
</dbReference>
<protein>
    <submittedName>
        <fullName evidence="10">DMT family transporter</fullName>
    </submittedName>
</protein>
<keyword evidence="6 8" id="KW-0472">Membrane</keyword>
<name>A0ABS6FA87_9FIRM</name>
<evidence type="ECO:0000313" key="11">
    <source>
        <dbReference type="Proteomes" id="UP000787672"/>
    </source>
</evidence>